<gene>
    <name evidence="2" type="ORF">T440DRAFT_514562</name>
</gene>
<dbReference type="GO" id="GO:0009318">
    <property type="term" value="C:exodeoxyribonuclease VII complex"/>
    <property type="evidence" value="ECO:0007669"/>
    <property type="project" value="InterPro"/>
</dbReference>
<organism evidence="2 3">
    <name type="scientific">Plenodomus tracheiphilus IPT5</name>
    <dbReference type="NCBI Taxonomy" id="1408161"/>
    <lineage>
        <taxon>Eukaryota</taxon>
        <taxon>Fungi</taxon>
        <taxon>Dikarya</taxon>
        <taxon>Ascomycota</taxon>
        <taxon>Pezizomycotina</taxon>
        <taxon>Dothideomycetes</taxon>
        <taxon>Pleosporomycetidae</taxon>
        <taxon>Pleosporales</taxon>
        <taxon>Pleosporineae</taxon>
        <taxon>Leptosphaeriaceae</taxon>
        <taxon>Plenodomus</taxon>
    </lineage>
</organism>
<dbReference type="EMBL" id="MU006292">
    <property type="protein sequence ID" value="KAF2854673.1"/>
    <property type="molecule type" value="Genomic_DNA"/>
</dbReference>
<protein>
    <submittedName>
        <fullName evidence="2">Uncharacterized protein</fullName>
    </submittedName>
</protein>
<dbReference type="GO" id="GO:0008855">
    <property type="term" value="F:exodeoxyribonuclease VII activity"/>
    <property type="evidence" value="ECO:0007669"/>
    <property type="project" value="InterPro"/>
</dbReference>
<dbReference type="AlphaFoldDB" id="A0A6A7BH30"/>
<sequence length="84" mass="8916">MSNAQNGDAPGPQSDADLAQAFKELQRGEQTAAALESHLDSLEKKIEELLAQAEKAEQELKADADADAEDQSASETKPETKSSS</sequence>
<feature type="region of interest" description="Disordered" evidence="1">
    <location>
        <begin position="56"/>
        <end position="84"/>
    </location>
</feature>
<evidence type="ECO:0000313" key="2">
    <source>
        <dbReference type="EMBL" id="KAF2854673.1"/>
    </source>
</evidence>
<evidence type="ECO:0000256" key="1">
    <source>
        <dbReference type="SAM" id="MobiDB-lite"/>
    </source>
</evidence>
<name>A0A6A7BH30_9PLEO</name>
<dbReference type="InterPro" id="IPR037004">
    <property type="entry name" value="Exonuc_VII_ssu_sf"/>
</dbReference>
<accession>A0A6A7BH30</accession>
<keyword evidence="3" id="KW-1185">Reference proteome</keyword>
<dbReference type="SUPFAM" id="SSF116842">
    <property type="entry name" value="XseB-like"/>
    <property type="match status" value="1"/>
</dbReference>
<dbReference type="OrthoDB" id="5398685at2759"/>
<dbReference type="Proteomes" id="UP000799423">
    <property type="component" value="Unassembled WGS sequence"/>
</dbReference>
<dbReference type="GO" id="GO:0006308">
    <property type="term" value="P:DNA catabolic process"/>
    <property type="evidence" value="ECO:0007669"/>
    <property type="project" value="InterPro"/>
</dbReference>
<evidence type="ECO:0000313" key="3">
    <source>
        <dbReference type="Proteomes" id="UP000799423"/>
    </source>
</evidence>
<reference evidence="2" key="1">
    <citation type="submission" date="2020-01" db="EMBL/GenBank/DDBJ databases">
        <authorList>
            <consortium name="DOE Joint Genome Institute"/>
            <person name="Haridas S."/>
            <person name="Albert R."/>
            <person name="Binder M."/>
            <person name="Bloem J."/>
            <person name="Labutti K."/>
            <person name="Salamov A."/>
            <person name="Andreopoulos B."/>
            <person name="Baker S.E."/>
            <person name="Barry K."/>
            <person name="Bills G."/>
            <person name="Bluhm B.H."/>
            <person name="Cannon C."/>
            <person name="Castanera R."/>
            <person name="Culley D.E."/>
            <person name="Daum C."/>
            <person name="Ezra D."/>
            <person name="Gonzalez J.B."/>
            <person name="Henrissat B."/>
            <person name="Kuo A."/>
            <person name="Liang C."/>
            <person name="Lipzen A."/>
            <person name="Lutzoni F."/>
            <person name="Magnuson J."/>
            <person name="Mondo S."/>
            <person name="Nolan M."/>
            <person name="Ohm R."/>
            <person name="Pangilinan J."/>
            <person name="Park H.-J."/>
            <person name="Ramirez L."/>
            <person name="Alfaro M."/>
            <person name="Sun H."/>
            <person name="Tritt A."/>
            <person name="Yoshinaga Y."/>
            <person name="Zwiers L.-H."/>
            <person name="Turgeon B.G."/>
            <person name="Goodwin S.B."/>
            <person name="Spatafora J.W."/>
            <person name="Crous P.W."/>
            <person name="Grigoriev I.V."/>
        </authorList>
    </citation>
    <scope>NUCLEOTIDE SEQUENCE</scope>
    <source>
        <strain evidence="2">IPT5</strain>
    </source>
</reference>
<proteinExistence type="predicted"/>